<gene>
    <name evidence="1" type="ORF">LSAT_V11C200056340</name>
</gene>
<dbReference type="Pfam" id="PF04827">
    <property type="entry name" value="Plant_tran"/>
    <property type="match status" value="2"/>
</dbReference>
<dbReference type="InterPro" id="IPR006912">
    <property type="entry name" value="Harbinger_derived_prot"/>
</dbReference>
<name>A0A9R1WHX8_LACSA</name>
<sequence length="219" mass="24979">MRRPLFKRILYAVTMFDPYYQSNRDCTGRQSLSSIQKCTAAMRTLAYGVAADAVDGYLHIAETTTIKCVKKFVKVIISVFGDEYLRRPTVEDLQRLLHVGHEQGFPGMLGSIDCMHWELKNCLVAWHGQYASGDHKSTLNDINMLDRSPIFHELLEVKAPKINFQVNGNNYNLGPKHALFAKKQEAARKDVERAFGILQARFAIISGPSRMWCKEIIRE</sequence>
<dbReference type="PANTHER" id="PTHR47150:SF5">
    <property type="entry name" value="OS07G0546750 PROTEIN"/>
    <property type="match status" value="1"/>
</dbReference>
<evidence type="ECO:0008006" key="3">
    <source>
        <dbReference type="Google" id="ProtNLM"/>
    </source>
</evidence>
<comment type="caution">
    <text evidence="1">The sequence shown here is derived from an EMBL/GenBank/DDBJ whole genome shotgun (WGS) entry which is preliminary data.</text>
</comment>
<evidence type="ECO:0000313" key="2">
    <source>
        <dbReference type="Proteomes" id="UP000235145"/>
    </source>
</evidence>
<dbReference type="PANTHER" id="PTHR47150">
    <property type="entry name" value="OS12G0169200 PROTEIN"/>
    <property type="match status" value="1"/>
</dbReference>
<proteinExistence type="predicted"/>
<organism evidence="1 2">
    <name type="scientific">Lactuca sativa</name>
    <name type="common">Garden lettuce</name>
    <dbReference type="NCBI Taxonomy" id="4236"/>
    <lineage>
        <taxon>Eukaryota</taxon>
        <taxon>Viridiplantae</taxon>
        <taxon>Streptophyta</taxon>
        <taxon>Embryophyta</taxon>
        <taxon>Tracheophyta</taxon>
        <taxon>Spermatophyta</taxon>
        <taxon>Magnoliopsida</taxon>
        <taxon>eudicotyledons</taxon>
        <taxon>Gunneridae</taxon>
        <taxon>Pentapetalae</taxon>
        <taxon>asterids</taxon>
        <taxon>campanulids</taxon>
        <taxon>Asterales</taxon>
        <taxon>Asteraceae</taxon>
        <taxon>Cichorioideae</taxon>
        <taxon>Cichorieae</taxon>
        <taxon>Lactucinae</taxon>
        <taxon>Lactuca</taxon>
    </lineage>
</organism>
<reference evidence="1 2" key="1">
    <citation type="journal article" date="2017" name="Nat. Commun.">
        <title>Genome assembly with in vitro proximity ligation data and whole-genome triplication in lettuce.</title>
        <authorList>
            <person name="Reyes-Chin-Wo S."/>
            <person name="Wang Z."/>
            <person name="Yang X."/>
            <person name="Kozik A."/>
            <person name="Arikit S."/>
            <person name="Song C."/>
            <person name="Xia L."/>
            <person name="Froenicke L."/>
            <person name="Lavelle D.O."/>
            <person name="Truco M.J."/>
            <person name="Xia R."/>
            <person name="Zhu S."/>
            <person name="Xu C."/>
            <person name="Xu H."/>
            <person name="Xu X."/>
            <person name="Cox K."/>
            <person name="Korf I."/>
            <person name="Meyers B.C."/>
            <person name="Michelmore R.W."/>
        </authorList>
    </citation>
    <scope>NUCLEOTIDE SEQUENCE [LARGE SCALE GENOMIC DNA]</scope>
    <source>
        <strain evidence="2">cv. Salinas</strain>
        <tissue evidence="1">Seedlings</tissue>
    </source>
</reference>
<dbReference type="AlphaFoldDB" id="A0A9R1WHX8"/>
<evidence type="ECO:0000313" key="1">
    <source>
        <dbReference type="EMBL" id="KAJ0222975.1"/>
    </source>
</evidence>
<dbReference type="EMBL" id="NBSK02000002">
    <property type="protein sequence ID" value="KAJ0222975.1"/>
    <property type="molecule type" value="Genomic_DNA"/>
</dbReference>
<accession>A0A9R1WHX8</accession>
<dbReference type="Proteomes" id="UP000235145">
    <property type="component" value="Unassembled WGS sequence"/>
</dbReference>
<keyword evidence="2" id="KW-1185">Reference proteome</keyword>
<protein>
    <recommendedName>
        <fullName evidence="3">DDE Tnp4 domain-containing protein</fullName>
    </recommendedName>
</protein>